<reference evidence="1" key="2">
    <citation type="submission" date="2023-05" db="EMBL/GenBank/DDBJ databases">
        <authorList>
            <consortium name="Lawrence Berkeley National Laboratory"/>
            <person name="Steindorff A."/>
            <person name="Hensen N."/>
            <person name="Bonometti L."/>
            <person name="Westerberg I."/>
            <person name="Brannstrom I.O."/>
            <person name="Guillou S."/>
            <person name="Cros-Aarteil S."/>
            <person name="Calhoun S."/>
            <person name="Haridas S."/>
            <person name="Kuo A."/>
            <person name="Mondo S."/>
            <person name="Pangilinan J."/>
            <person name="Riley R."/>
            <person name="Labutti K."/>
            <person name="Andreopoulos B."/>
            <person name="Lipzen A."/>
            <person name="Chen C."/>
            <person name="Yanf M."/>
            <person name="Daum C."/>
            <person name="Ng V."/>
            <person name="Clum A."/>
            <person name="Ohm R."/>
            <person name="Martin F."/>
            <person name="Silar P."/>
            <person name="Natvig D."/>
            <person name="Lalanne C."/>
            <person name="Gautier V."/>
            <person name="Ament-Velasquez S.L."/>
            <person name="Kruys A."/>
            <person name="Hutchinson M.I."/>
            <person name="Powell A.J."/>
            <person name="Barry K."/>
            <person name="Miller A.N."/>
            <person name="Grigoriev I.V."/>
            <person name="Debuchy R."/>
            <person name="Gladieux P."/>
            <person name="Thoren M.H."/>
            <person name="Johannesson H."/>
        </authorList>
    </citation>
    <scope>NUCLEOTIDE SEQUENCE</scope>
    <source>
        <strain evidence="1">CBS 757.83</strain>
    </source>
</reference>
<sequence length="486" mass="54949">MVTRTSTVQANEANFVWFPHEIEKRHNFHQLPTNLLVTGPPGSGKRTPNFAREVHRLCNFIELQRVQLEAHYTIRERKVHGRVNGHKIEALPDTGADGSYISQSLLKRLRRLRREQDSQWQPIEEFAAPSSVRLASGKTIKTTRAARIPWQFEGESSLSWVTCHVLPQGAHGLILGDSFLRETKTLTAFKSRIKTTVRVQKRDMLSSMRLNLNYMGCDRHHLRGFLDGELVSALPDSGSDIMAVSAEYARKRGFVVDRRHDRQVEVQFADGSTAWTDGVASQLKWEFGDTGKEVVSDFYVLDHLPVDVLLSSDFVFGHDVFVEHEGAFFDHGSVLGLLDLCNIRLIGNYSRDLERLEEEELIDLASPDAFSPLMVQRELARRDAIRESIPKLPLANRALAQQAEAERQRQWDHLREEHFQRWANAAPPDLIPGPSIGSSESSSSTSLGGTARFLRAGRWARRHVRMVAIPLVPLRGPVPMSAEDHV</sequence>
<accession>A0AAN6T468</accession>
<comment type="caution">
    <text evidence="1">The sequence shown here is derived from an EMBL/GenBank/DDBJ whole genome shotgun (WGS) entry which is preliminary data.</text>
</comment>
<dbReference type="AlphaFoldDB" id="A0AAN6T468"/>
<dbReference type="Pfam" id="PF13975">
    <property type="entry name" value="gag-asp_proteas"/>
    <property type="match status" value="1"/>
</dbReference>
<dbReference type="Gene3D" id="2.40.70.10">
    <property type="entry name" value="Acid Proteases"/>
    <property type="match status" value="2"/>
</dbReference>
<gene>
    <name evidence="1" type="ORF">N658DRAFT_421339</name>
</gene>
<dbReference type="Proteomes" id="UP001305647">
    <property type="component" value="Unassembled WGS sequence"/>
</dbReference>
<protein>
    <submittedName>
        <fullName evidence="1">Uncharacterized protein</fullName>
    </submittedName>
</protein>
<keyword evidence="2" id="KW-1185">Reference proteome</keyword>
<dbReference type="CDD" id="cd00303">
    <property type="entry name" value="retropepsin_like"/>
    <property type="match status" value="2"/>
</dbReference>
<evidence type="ECO:0000313" key="2">
    <source>
        <dbReference type="Proteomes" id="UP001305647"/>
    </source>
</evidence>
<organism evidence="1 2">
    <name type="scientific">Parathielavia hyrcaniae</name>
    <dbReference type="NCBI Taxonomy" id="113614"/>
    <lineage>
        <taxon>Eukaryota</taxon>
        <taxon>Fungi</taxon>
        <taxon>Dikarya</taxon>
        <taxon>Ascomycota</taxon>
        <taxon>Pezizomycotina</taxon>
        <taxon>Sordariomycetes</taxon>
        <taxon>Sordariomycetidae</taxon>
        <taxon>Sordariales</taxon>
        <taxon>Chaetomiaceae</taxon>
        <taxon>Parathielavia</taxon>
    </lineage>
</organism>
<proteinExistence type="predicted"/>
<dbReference type="SUPFAM" id="SSF50630">
    <property type="entry name" value="Acid proteases"/>
    <property type="match status" value="1"/>
</dbReference>
<name>A0AAN6T468_9PEZI</name>
<reference evidence="1" key="1">
    <citation type="journal article" date="2023" name="Mol. Phylogenet. Evol.">
        <title>Genome-scale phylogeny and comparative genomics of the fungal order Sordariales.</title>
        <authorList>
            <person name="Hensen N."/>
            <person name="Bonometti L."/>
            <person name="Westerberg I."/>
            <person name="Brannstrom I.O."/>
            <person name="Guillou S."/>
            <person name="Cros-Aarteil S."/>
            <person name="Calhoun S."/>
            <person name="Haridas S."/>
            <person name="Kuo A."/>
            <person name="Mondo S."/>
            <person name="Pangilinan J."/>
            <person name="Riley R."/>
            <person name="LaButti K."/>
            <person name="Andreopoulos B."/>
            <person name="Lipzen A."/>
            <person name="Chen C."/>
            <person name="Yan M."/>
            <person name="Daum C."/>
            <person name="Ng V."/>
            <person name="Clum A."/>
            <person name="Steindorff A."/>
            <person name="Ohm R.A."/>
            <person name="Martin F."/>
            <person name="Silar P."/>
            <person name="Natvig D.O."/>
            <person name="Lalanne C."/>
            <person name="Gautier V."/>
            <person name="Ament-Velasquez S.L."/>
            <person name="Kruys A."/>
            <person name="Hutchinson M.I."/>
            <person name="Powell A.J."/>
            <person name="Barry K."/>
            <person name="Miller A.N."/>
            <person name="Grigoriev I.V."/>
            <person name="Debuchy R."/>
            <person name="Gladieux P."/>
            <person name="Hiltunen Thoren M."/>
            <person name="Johannesson H."/>
        </authorList>
    </citation>
    <scope>NUCLEOTIDE SEQUENCE</scope>
    <source>
        <strain evidence="1">CBS 757.83</strain>
    </source>
</reference>
<dbReference type="InterPro" id="IPR021109">
    <property type="entry name" value="Peptidase_aspartic_dom_sf"/>
</dbReference>
<evidence type="ECO:0000313" key="1">
    <source>
        <dbReference type="EMBL" id="KAK4103454.1"/>
    </source>
</evidence>
<dbReference type="EMBL" id="MU863628">
    <property type="protein sequence ID" value="KAK4103454.1"/>
    <property type="molecule type" value="Genomic_DNA"/>
</dbReference>